<organism evidence="4 5">
    <name type="scientific">Verticiella sediminum</name>
    <dbReference type="NCBI Taxonomy" id="1247510"/>
    <lineage>
        <taxon>Bacteria</taxon>
        <taxon>Pseudomonadati</taxon>
        <taxon>Pseudomonadota</taxon>
        <taxon>Betaproteobacteria</taxon>
        <taxon>Burkholderiales</taxon>
        <taxon>Alcaligenaceae</taxon>
        <taxon>Verticiella</taxon>
    </lineage>
</organism>
<comment type="caution">
    <text evidence="4">The sequence shown here is derived from an EMBL/GenBank/DDBJ whole genome shotgun (WGS) entry which is preliminary data.</text>
</comment>
<dbReference type="EMBL" id="VLTJ01000038">
    <property type="protein sequence ID" value="TSH91040.1"/>
    <property type="molecule type" value="Genomic_DNA"/>
</dbReference>
<dbReference type="Pfam" id="PF01476">
    <property type="entry name" value="LysM"/>
    <property type="match status" value="1"/>
</dbReference>
<evidence type="ECO:0000313" key="4">
    <source>
        <dbReference type="EMBL" id="TSH91040.1"/>
    </source>
</evidence>
<sequence length="288" mass="30084">MMLSTGLGPIHARGMLRLSGVMLAGAWLLAACTAPTRAPITDMSAQQPPVEATSPEAGGAGASSYVIRPGDTLYSISRAHNVPWQDLARWNNITDPSQLRVGQSLRIEGGASAPTQVQPPTGVAQVEPIGGSGVQTRPVPGIGGAPDATPATPAPTDTQKPAPANTSGIDWLWPANGKIVAQFNASLNKGVDIEGAVGDPVVAAADGIVVYSGSGLRGYGNLLIVRHNPTYLSAYAHNSVLLAKEGQQVRRGEKIAEMGQTDAPSPRLHFEIRRNGTPEDPMQYLPQR</sequence>
<dbReference type="PROSITE" id="PS51782">
    <property type="entry name" value="LYSM"/>
    <property type="match status" value="1"/>
</dbReference>
<gene>
    <name evidence="4" type="ORF">FOZ76_19275</name>
</gene>
<dbReference type="GO" id="GO:0004222">
    <property type="term" value="F:metalloendopeptidase activity"/>
    <property type="evidence" value="ECO:0007669"/>
    <property type="project" value="TreeGrafter"/>
</dbReference>
<dbReference type="InterPro" id="IPR050570">
    <property type="entry name" value="Cell_wall_metabolism_enzyme"/>
</dbReference>
<dbReference type="Gene3D" id="2.70.70.10">
    <property type="entry name" value="Glucose Permease (Domain IIA)"/>
    <property type="match status" value="1"/>
</dbReference>
<evidence type="ECO:0000256" key="2">
    <source>
        <dbReference type="SAM" id="MobiDB-lite"/>
    </source>
</evidence>
<feature type="region of interest" description="Disordered" evidence="2">
    <location>
        <begin position="42"/>
        <end position="62"/>
    </location>
</feature>
<dbReference type="SUPFAM" id="SSF51261">
    <property type="entry name" value="Duplicated hybrid motif"/>
    <property type="match status" value="1"/>
</dbReference>
<dbReference type="InterPro" id="IPR018392">
    <property type="entry name" value="LysM"/>
</dbReference>
<dbReference type="CDD" id="cd00118">
    <property type="entry name" value="LysM"/>
    <property type="match status" value="1"/>
</dbReference>
<reference evidence="4 5" key="1">
    <citation type="submission" date="2019-07" db="EMBL/GenBank/DDBJ databases">
        <title>Qingshengfaniella alkalisoli gen. nov., sp. nov., isolated from saline soil.</title>
        <authorList>
            <person name="Xu L."/>
            <person name="Huang X.-X."/>
            <person name="Sun J.-Q."/>
        </authorList>
    </citation>
    <scope>NUCLEOTIDE SEQUENCE [LARGE SCALE GENOMIC DNA]</scope>
    <source>
        <strain evidence="4 5">DSM 27279</strain>
    </source>
</reference>
<keyword evidence="5" id="KW-1185">Reference proteome</keyword>
<dbReference type="InterPro" id="IPR011055">
    <property type="entry name" value="Dup_hybrid_motif"/>
</dbReference>
<dbReference type="InterPro" id="IPR036779">
    <property type="entry name" value="LysM_dom_sf"/>
</dbReference>
<feature type="region of interest" description="Disordered" evidence="2">
    <location>
        <begin position="269"/>
        <end position="288"/>
    </location>
</feature>
<dbReference type="Proteomes" id="UP000318405">
    <property type="component" value="Unassembled WGS sequence"/>
</dbReference>
<evidence type="ECO:0000259" key="3">
    <source>
        <dbReference type="PROSITE" id="PS51782"/>
    </source>
</evidence>
<dbReference type="Gene3D" id="3.10.350.10">
    <property type="entry name" value="LysM domain"/>
    <property type="match status" value="1"/>
</dbReference>
<dbReference type="AlphaFoldDB" id="A0A556ADT0"/>
<dbReference type="InterPro" id="IPR016047">
    <property type="entry name" value="M23ase_b-sheet_dom"/>
</dbReference>
<dbReference type="CDD" id="cd12797">
    <property type="entry name" value="M23_peptidase"/>
    <property type="match status" value="1"/>
</dbReference>
<accession>A0A556ADT0</accession>
<feature type="compositionally biased region" description="Low complexity" evidence="2">
    <location>
        <begin position="145"/>
        <end position="164"/>
    </location>
</feature>
<dbReference type="OrthoDB" id="9795421at2"/>
<proteinExistence type="inferred from homology"/>
<dbReference type="Pfam" id="PF01551">
    <property type="entry name" value="Peptidase_M23"/>
    <property type="match status" value="1"/>
</dbReference>
<feature type="region of interest" description="Disordered" evidence="2">
    <location>
        <begin position="131"/>
        <end position="165"/>
    </location>
</feature>
<evidence type="ECO:0000313" key="5">
    <source>
        <dbReference type="Proteomes" id="UP000318405"/>
    </source>
</evidence>
<dbReference type="SMART" id="SM00257">
    <property type="entry name" value="LysM"/>
    <property type="match status" value="1"/>
</dbReference>
<dbReference type="PANTHER" id="PTHR21666:SF263">
    <property type="entry name" value="MUREIN HYDROLASE ACTIVATOR NLPD"/>
    <property type="match status" value="1"/>
</dbReference>
<name>A0A556ADT0_9BURK</name>
<dbReference type="PANTHER" id="PTHR21666">
    <property type="entry name" value="PEPTIDASE-RELATED"/>
    <property type="match status" value="1"/>
</dbReference>
<feature type="domain" description="LysM" evidence="3">
    <location>
        <begin position="63"/>
        <end position="107"/>
    </location>
</feature>
<protein>
    <submittedName>
        <fullName evidence="4">Peptidoglycan DD-metalloendopeptidase family protein</fullName>
    </submittedName>
</protein>
<comment type="similarity">
    <text evidence="1">Belongs to the E.coli NlpD/Haemophilus LppB family.</text>
</comment>
<evidence type="ECO:0000256" key="1">
    <source>
        <dbReference type="ARBA" id="ARBA00038420"/>
    </source>
</evidence>